<dbReference type="Proteomes" id="UP000604765">
    <property type="component" value="Unassembled WGS sequence"/>
</dbReference>
<dbReference type="SUPFAM" id="SSF54593">
    <property type="entry name" value="Glyoxalase/Bleomycin resistance protein/Dihydroxybiphenyl dioxygenase"/>
    <property type="match status" value="2"/>
</dbReference>
<keyword evidence="3" id="KW-1185">Reference proteome</keyword>
<dbReference type="PROSITE" id="PS51819">
    <property type="entry name" value="VOC"/>
    <property type="match status" value="2"/>
</dbReference>
<dbReference type="EMBL" id="BNJR01000021">
    <property type="protein sequence ID" value="GHP15139.1"/>
    <property type="molecule type" value="Genomic_DNA"/>
</dbReference>
<comment type="caution">
    <text evidence="2">The sequence shown here is derived from an EMBL/GenBank/DDBJ whole genome shotgun (WGS) entry which is preliminary data.</text>
</comment>
<dbReference type="InterPro" id="IPR037523">
    <property type="entry name" value="VOC_core"/>
</dbReference>
<evidence type="ECO:0000259" key="1">
    <source>
        <dbReference type="PROSITE" id="PS51819"/>
    </source>
</evidence>
<sequence length="303" mass="34314">MKTHHISLLTRDAKQNVHFYTKVLGMRLIKNSVNQENIKIRHLFYGDFLGTPGTVVTFFVLPLLGRRTDGSHFFNTIRLAIPKSTSDFWQHRLNGLGIEVNSIDGGIQFLDPDNVLIKLIETPELLTDMRIVPDSPVPEEDQITRLLGVELHVPDPMATADFFSDWLGLRVTNHAVALENGQSIELFQSAEPGERTRFGRGSIDHFALAAPTKEKLLAYWDRAKQLHLNIEEYADRGWFKSLYVRDPGDNRIEIATTTPGFSLDEPILSLGSGLGLPPQFENRRQEIVAYYKEQGVDFDDKAD</sequence>
<accession>A0ABQ3W5I7</accession>
<evidence type="ECO:0000313" key="3">
    <source>
        <dbReference type="Proteomes" id="UP000604765"/>
    </source>
</evidence>
<proteinExistence type="predicted"/>
<dbReference type="InterPro" id="IPR029068">
    <property type="entry name" value="Glyas_Bleomycin-R_OHBP_Dase"/>
</dbReference>
<dbReference type="PANTHER" id="PTHR36110">
    <property type="entry name" value="RING-CLEAVING DIOXYGENASE MHQE-RELATED"/>
    <property type="match status" value="1"/>
</dbReference>
<dbReference type="InterPro" id="IPR004360">
    <property type="entry name" value="Glyas_Fos-R_dOase_dom"/>
</dbReference>
<dbReference type="RefSeq" id="WP_203631114.1">
    <property type="nucleotide sequence ID" value="NZ_BNJR01000021.1"/>
</dbReference>
<organism evidence="2 3">
    <name type="scientific">Lentilactobacillus fungorum</name>
    <dbReference type="NCBI Taxonomy" id="2201250"/>
    <lineage>
        <taxon>Bacteria</taxon>
        <taxon>Bacillati</taxon>
        <taxon>Bacillota</taxon>
        <taxon>Bacilli</taxon>
        <taxon>Lactobacillales</taxon>
        <taxon>Lactobacillaceae</taxon>
        <taxon>Lentilactobacillus</taxon>
    </lineage>
</organism>
<dbReference type="InterPro" id="IPR052537">
    <property type="entry name" value="Extradiol_RC_dioxygenase"/>
</dbReference>
<evidence type="ECO:0000313" key="2">
    <source>
        <dbReference type="EMBL" id="GHP15139.1"/>
    </source>
</evidence>
<reference evidence="2 3" key="1">
    <citation type="journal article" date="2021" name="Int. J. Syst. Evol. Microbiol.">
        <title>Lentilactobacillus fungorum sp. nov., isolated from spent mushroom substrates.</title>
        <authorList>
            <person name="Tohno M."/>
            <person name="Tanizawa Y."/>
            <person name="Kojima Y."/>
            <person name="Sakamoto M."/>
            <person name="Ohkuma M."/>
            <person name="Kobayashi H."/>
        </authorList>
    </citation>
    <scope>NUCLEOTIDE SEQUENCE [LARGE SCALE GENOMIC DNA]</scope>
    <source>
        <strain evidence="2 3">YK48G</strain>
    </source>
</reference>
<dbReference type="Gene3D" id="3.10.180.10">
    <property type="entry name" value="2,3-Dihydroxybiphenyl 1,2-Dioxygenase, domain 1"/>
    <property type="match status" value="2"/>
</dbReference>
<dbReference type="Pfam" id="PF00903">
    <property type="entry name" value="Glyoxalase"/>
    <property type="match status" value="2"/>
</dbReference>
<feature type="domain" description="VOC" evidence="1">
    <location>
        <begin position="145"/>
        <end position="257"/>
    </location>
</feature>
<name>A0ABQ3W5I7_9LACO</name>
<gene>
    <name evidence="2" type="ORF">YK48G_25640</name>
</gene>
<dbReference type="PANTHER" id="PTHR36110:SF4">
    <property type="entry name" value="RING-CLEAVING DIOXYGENASE MHQA-RELATED"/>
    <property type="match status" value="1"/>
</dbReference>
<feature type="domain" description="VOC" evidence="1">
    <location>
        <begin position="2"/>
        <end position="122"/>
    </location>
</feature>
<protein>
    <submittedName>
        <fullName evidence="2">Glyoxalase</fullName>
    </submittedName>
</protein>